<dbReference type="InterPro" id="IPR051015">
    <property type="entry name" value="EvgA-like"/>
</dbReference>
<evidence type="ECO:0000259" key="4">
    <source>
        <dbReference type="PROSITE" id="PS50043"/>
    </source>
</evidence>
<dbReference type="SMART" id="SM00421">
    <property type="entry name" value="HTH_LUXR"/>
    <property type="match status" value="1"/>
</dbReference>
<dbReference type="PRINTS" id="PR00038">
    <property type="entry name" value="HTHLUXR"/>
</dbReference>
<dbReference type="InterPro" id="IPR058245">
    <property type="entry name" value="NreC/VraR/RcsB-like_REC"/>
</dbReference>
<reference evidence="6 7" key="1">
    <citation type="submission" date="2018-06" db="EMBL/GenBank/DDBJ databases">
        <authorList>
            <consortium name="Pathogen Informatics"/>
            <person name="Doyle S."/>
        </authorList>
    </citation>
    <scope>NUCLEOTIDE SEQUENCE [LARGE SCALE GENOMIC DNA]</scope>
    <source>
        <strain evidence="6 7">NCTC13160</strain>
    </source>
</reference>
<dbReference type="Proteomes" id="UP000254573">
    <property type="component" value="Unassembled WGS sequence"/>
</dbReference>
<evidence type="ECO:0000313" key="6">
    <source>
        <dbReference type="EMBL" id="SUA80698.1"/>
    </source>
</evidence>
<dbReference type="PANTHER" id="PTHR45566">
    <property type="entry name" value="HTH-TYPE TRANSCRIPTIONAL REGULATOR YHJB-RELATED"/>
    <property type="match status" value="1"/>
</dbReference>
<evidence type="ECO:0000259" key="5">
    <source>
        <dbReference type="PROSITE" id="PS50110"/>
    </source>
</evidence>
<dbReference type="InterPro" id="IPR001789">
    <property type="entry name" value="Sig_transdc_resp-reg_receiver"/>
</dbReference>
<sequence length="235" mass="25332">MEGPLVPINPEMLDSMKTILLLDDHAMVREAFAAVIRERMPHARLLLMPTSVQALILMSRIASIDVIVTDYHMPGIEGAELLRRIAAERPDVPIVVMCSTCRQADVDDAFACGAAAVIHQSSNGSVFIDTLRRVLAGERCISAGDWDAPPADRGALCAECGMALLTPRQAEVLALVGEGLRFSEIATRLSTSETSIKMHVSAMLRLLAVSNRTRAASVRQAAHRFGAAHPIGRVS</sequence>
<feature type="modified residue" description="4-aspartylphosphate" evidence="3">
    <location>
        <position position="70"/>
    </location>
</feature>
<dbReference type="Pfam" id="PF00196">
    <property type="entry name" value="GerE"/>
    <property type="match status" value="1"/>
</dbReference>
<dbReference type="GO" id="GO:0000160">
    <property type="term" value="P:phosphorelay signal transduction system"/>
    <property type="evidence" value="ECO:0007669"/>
    <property type="project" value="InterPro"/>
</dbReference>
<protein>
    <submittedName>
        <fullName evidence="6">Competence protein A</fullName>
    </submittedName>
</protein>
<evidence type="ECO:0000256" key="1">
    <source>
        <dbReference type="ARBA" id="ARBA00022553"/>
    </source>
</evidence>
<evidence type="ECO:0000256" key="3">
    <source>
        <dbReference type="PROSITE-ProRule" id="PRU00169"/>
    </source>
</evidence>
<dbReference type="GO" id="GO:0003677">
    <property type="term" value="F:DNA binding"/>
    <property type="evidence" value="ECO:0007669"/>
    <property type="project" value="UniProtKB-KW"/>
</dbReference>
<dbReference type="InterPro" id="IPR000792">
    <property type="entry name" value="Tscrpt_reg_LuxR_C"/>
</dbReference>
<name>A0A378YV57_9BURK</name>
<dbReference type="Gene3D" id="1.10.10.10">
    <property type="entry name" value="Winged helix-like DNA-binding domain superfamily/Winged helix DNA-binding domain"/>
    <property type="match status" value="1"/>
</dbReference>
<dbReference type="CDD" id="cd17535">
    <property type="entry name" value="REC_NarL-like"/>
    <property type="match status" value="1"/>
</dbReference>
<dbReference type="GO" id="GO:0006355">
    <property type="term" value="P:regulation of DNA-templated transcription"/>
    <property type="evidence" value="ECO:0007669"/>
    <property type="project" value="InterPro"/>
</dbReference>
<dbReference type="STRING" id="93220.A6P55_16395"/>
<keyword evidence="2" id="KW-0238">DNA-binding</keyword>
<dbReference type="SUPFAM" id="SSF46894">
    <property type="entry name" value="C-terminal effector domain of the bipartite response regulators"/>
    <property type="match status" value="1"/>
</dbReference>
<dbReference type="Pfam" id="PF00072">
    <property type="entry name" value="Response_reg"/>
    <property type="match status" value="1"/>
</dbReference>
<evidence type="ECO:0000256" key="2">
    <source>
        <dbReference type="ARBA" id="ARBA00023125"/>
    </source>
</evidence>
<proteinExistence type="predicted"/>
<gene>
    <name evidence="6" type="primary">comA</name>
    <name evidence="6" type="ORF">NCTC13160_03880</name>
</gene>
<feature type="domain" description="HTH luxR-type" evidence="4">
    <location>
        <begin position="158"/>
        <end position="223"/>
    </location>
</feature>
<dbReference type="EMBL" id="UGSG01000001">
    <property type="protein sequence ID" value="SUA80698.1"/>
    <property type="molecule type" value="Genomic_DNA"/>
</dbReference>
<dbReference type="InterPro" id="IPR016032">
    <property type="entry name" value="Sig_transdc_resp-reg_C-effctor"/>
</dbReference>
<dbReference type="CDD" id="cd06170">
    <property type="entry name" value="LuxR_C_like"/>
    <property type="match status" value="1"/>
</dbReference>
<dbReference type="SMART" id="SM00448">
    <property type="entry name" value="REC"/>
    <property type="match status" value="1"/>
</dbReference>
<organism evidence="6 7">
    <name type="scientific">Pandoraea pnomenusa</name>
    <dbReference type="NCBI Taxonomy" id="93220"/>
    <lineage>
        <taxon>Bacteria</taxon>
        <taxon>Pseudomonadati</taxon>
        <taxon>Pseudomonadota</taxon>
        <taxon>Betaproteobacteria</taxon>
        <taxon>Burkholderiales</taxon>
        <taxon>Burkholderiaceae</taxon>
        <taxon>Pandoraea</taxon>
    </lineage>
</organism>
<dbReference type="PANTHER" id="PTHR45566:SF1">
    <property type="entry name" value="HTH-TYPE TRANSCRIPTIONAL REGULATOR YHJB-RELATED"/>
    <property type="match status" value="1"/>
</dbReference>
<dbReference type="InterPro" id="IPR011006">
    <property type="entry name" value="CheY-like_superfamily"/>
</dbReference>
<dbReference type="PROSITE" id="PS50043">
    <property type="entry name" value="HTH_LUXR_2"/>
    <property type="match status" value="1"/>
</dbReference>
<accession>A0A378YV57</accession>
<evidence type="ECO:0000313" key="7">
    <source>
        <dbReference type="Proteomes" id="UP000254573"/>
    </source>
</evidence>
<dbReference type="Gene3D" id="3.40.50.2300">
    <property type="match status" value="1"/>
</dbReference>
<dbReference type="SUPFAM" id="SSF52172">
    <property type="entry name" value="CheY-like"/>
    <property type="match status" value="1"/>
</dbReference>
<keyword evidence="1 3" id="KW-0597">Phosphoprotein</keyword>
<dbReference type="PROSITE" id="PS50110">
    <property type="entry name" value="RESPONSE_REGULATORY"/>
    <property type="match status" value="1"/>
</dbReference>
<feature type="domain" description="Response regulatory" evidence="5">
    <location>
        <begin position="18"/>
        <end position="135"/>
    </location>
</feature>
<dbReference type="AlphaFoldDB" id="A0A378YV57"/>
<dbReference type="InterPro" id="IPR036388">
    <property type="entry name" value="WH-like_DNA-bd_sf"/>
</dbReference>